<proteinExistence type="predicted"/>
<dbReference type="AlphaFoldDB" id="A0A0G1ZR38"/>
<name>A0A0G1ZR38_9BACT</name>
<evidence type="ECO:0000313" key="2">
    <source>
        <dbReference type="Proteomes" id="UP000034846"/>
    </source>
</evidence>
<protein>
    <submittedName>
        <fullName evidence="1">Uncharacterized protein</fullName>
    </submittedName>
</protein>
<dbReference type="Proteomes" id="UP000034846">
    <property type="component" value="Unassembled WGS sequence"/>
</dbReference>
<organism evidence="1 2">
    <name type="scientific">Candidatus Uhrbacteria bacterium GW2011_GWD2_52_7</name>
    <dbReference type="NCBI Taxonomy" id="1618989"/>
    <lineage>
        <taxon>Bacteria</taxon>
        <taxon>Candidatus Uhriibacteriota</taxon>
    </lineage>
</organism>
<reference evidence="1 2" key="1">
    <citation type="journal article" date="2015" name="Nature">
        <title>rRNA introns, odd ribosomes, and small enigmatic genomes across a large radiation of phyla.</title>
        <authorList>
            <person name="Brown C.T."/>
            <person name="Hug L.A."/>
            <person name="Thomas B.C."/>
            <person name="Sharon I."/>
            <person name="Castelle C.J."/>
            <person name="Singh A."/>
            <person name="Wilkins M.J."/>
            <person name="Williams K.H."/>
            <person name="Banfield J.F."/>
        </authorList>
    </citation>
    <scope>NUCLEOTIDE SEQUENCE [LARGE SCALE GENOMIC DNA]</scope>
</reference>
<evidence type="ECO:0000313" key="1">
    <source>
        <dbReference type="EMBL" id="KKW30692.1"/>
    </source>
</evidence>
<accession>A0A0G1ZR38</accession>
<sequence length="106" mass="12620">MFDDTLAFYFGLIFFGHAERRQIRQPKLGRGRAYARSLKEWRPPLPDPYDPPCPCGSHHFEDHVFDHTPAQEYFDELVFELQNHWLPSHLRREIIDEIDDLLDLVA</sequence>
<gene>
    <name evidence="1" type="ORF">UY72_C0005G0008</name>
</gene>
<comment type="caution">
    <text evidence="1">The sequence shown here is derived from an EMBL/GenBank/DDBJ whole genome shotgun (WGS) entry which is preliminary data.</text>
</comment>
<dbReference type="EMBL" id="LCRD01000005">
    <property type="protein sequence ID" value="KKW30692.1"/>
    <property type="molecule type" value="Genomic_DNA"/>
</dbReference>